<name>A0A5D4MJ26_9BACI</name>
<dbReference type="RefSeq" id="WP_113929292.1">
    <property type="nucleotide sequence ID" value="NZ_VTEG01000001.1"/>
</dbReference>
<organism evidence="1 2">
    <name type="scientific">Rossellomorea vietnamensis</name>
    <dbReference type="NCBI Taxonomy" id="218284"/>
    <lineage>
        <taxon>Bacteria</taxon>
        <taxon>Bacillati</taxon>
        <taxon>Bacillota</taxon>
        <taxon>Bacilli</taxon>
        <taxon>Bacillales</taxon>
        <taxon>Bacillaceae</taxon>
        <taxon>Rossellomorea</taxon>
    </lineage>
</organism>
<dbReference type="EMBL" id="VTEG01000001">
    <property type="protein sequence ID" value="TYS01598.1"/>
    <property type="molecule type" value="Genomic_DNA"/>
</dbReference>
<gene>
    <name evidence="1" type="ORF">FZC84_02835</name>
</gene>
<dbReference type="AlphaFoldDB" id="A0A5D4MJ26"/>
<reference evidence="1 2" key="1">
    <citation type="submission" date="2019-08" db="EMBL/GenBank/DDBJ databases">
        <title>Bacillus genomes from the desert of Cuatro Cienegas, Coahuila.</title>
        <authorList>
            <person name="Olmedo-Alvarez G."/>
        </authorList>
    </citation>
    <scope>NUCLEOTIDE SEQUENCE [LARGE SCALE GENOMIC DNA]</scope>
    <source>
        <strain evidence="1 2">CH128b_4D</strain>
    </source>
</reference>
<evidence type="ECO:0000313" key="1">
    <source>
        <dbReference type="EMBL" id="TYS01598.1"/>
    </source>
</evidence>
<protein>
    <submittedName>
        <fullName evidence="1">Uncharacterized protein</fullName>
    </submittedName>
</protein>
<evidence type="ECO:0000313" key="2">
    <source>
        <dbReference type="Proteomes" id="UP000325182"/>
    </source>
</evidence>
<dbReference type="Proteomes" id="UP000325182">
    <property type="component" value="Unassembled WGS sequence"/>
</dbReference>
<proteinExistence type="predicted"/>
<comment type="caution">
    <text evidence="1">The sequence shown here is derived from an EMBL/GenBank/DDBJ whole genome shotgun (WGS) entry which is preliminary data.</text>
</comment>
<sequence>MEPNYEELLSLYKKIWKSRELKSAEEDSAAILQQAIIRELKDENSHPRVRVDKETKYYFAIKRITESNLAIDEKYKLIDYYTLIAGELRSYQ</sequence>
<accession>A0A5D4MJ26</accession>